<evidence type="ECO:0000313" key="5">
    <source>
        <dbReference type="Proteomes" id="UP001160148"/>
    </source>
</evidence>
<name>A0AAV0W1K7_9HEMI</name>
<reference evidence="4 5" key="1">
    <citation type="submission" date="2023-01" db="EMBL/GenBank/DDBJ databases">
        <authorList>
            <person name="Whitehead M."/>
        </authorList>
    </citation>
    <scope>NUCLEOTIDE SEQUENCE [LARGE SCALE GENOMIC DNA]</scope>
</reference>
<feature type="signal peptide" evidence="3">
    <location>
        <begin position="1"/>
        <end position="20"/>
    </location>
</feature>
<dbReference type="Pfam" id="PF13855">
    <property type="entry name" value="LRR_8"/>
    <property type="match status" value="4"/>
</dbReference>
<protein>
    <submittedName>
        <fullName evidence="4">Uncharacterized protein</fullName>
    </submittedName>
</protein>
<dbReference type="Gene3D" id="3.80.10.10">
    <property type="entry name" value="Ribonuclease Inhibitor"/>
    <property type="match status" value="4"/>
</dbReference>
<evidence type="ECO:0000256" key="2">
    <source>
        <dbReference type="ARBA" id="ARBA00022737"/>
    </source>
</evidence>
<dbReference type="InterPro" id="IPR001611">
    <property type="entry name" value="Leu-rich_rpt"/>
</dbReference>
<dbReference type="EMBL" id="CARXXK010000001">
    <property type="protein sequence ID" value="CAI6349633.1"/>
    <property type="molecule type" value="Genomic_DNA"/>
</dbReference>
<dbReference type="PANTHER" id="PTHR45712:SF22">
    <property type="entry name" value="INSULIN-LIKE GROWTH FACTOR-BINDING PROTEIN COMPLEX ACID LABILE SUBUNIT"/>
    <property type="match status" value="1"/>
</dbReference>
<sequence>MNWLHMFIVAAAGMIAMSSSSVGYILEDTPLHCSVRRSISPCTCSYFTGMVRPKIQVICQKMVSFESVIGALQNKFDAVFDYVLNIEYSELHDLDTRRFNELGFPIVDLKLTKNNLSTLPDEAFIGMNRIRILYLSDNRLRAVPTQIFKHMPSIEVLDLARNSIHSVASGDFLSLSLMNTFVMATNNLTDITNGSFPTTLRKVQLAANNLTELNGNLRNQKELEWLYLSNNRIKNLDGELPIDNDRLIVLDVSKNRLTHLPPELNCLKALRYFYCSFNQLTGLNKTLSKSKKLVWLELTGNKIQELASDEFEEASMIEVLELSNNCIKHLNKSLLPLTQLSEINFSYNKLTEFSLAEIKGLKELKLVDLSHNTISKLSGHSEIISEPVTGIEHLKLDHNELESLGGSLIGIKTLIKLNISHNKFTEISPYDLTGLSLKILDVSHNLLHILPDSSQINLQALETLVASYNLLTGLSKEFQGYPVLCHADLEFNNIMTIQEELVEMTQCKLHGVNSTLRIYLEGNPVLCDDNTKIITKAMELNHNAEVSGASKCIPVTNDIKTSNLTAIDQSPITVIVT</sequence>
<evidence type="ECO:0000256" key="1">
    <source>
        <dbReference type="ARBA" id="ARBA00022614"/>
    </source>
</evidence>
<evidence type="ECO:0000313" key="4">
    <source>
        <dbReference type="EMBL" id="CAI6349633.1"/>
    </source>
</evidence>
<keyword evidence="1" id="KW-0433">Leucine-rich repeat</keyword>
<dbReference type="InterPro" id="IPR003591">
    <property type="entry name" value="Leu-rich_rpt_typical-subtyp"/>
</dbReference>
<keyword evidence="5" id="KW-1185">Reference proteome</keyword>
<proteinExistence type="predicted"/>
<dbReference type="InterPro" id="IPR050333">
    <property type="entry name" value="SLRP"/>
</dbReference>
<dbReference type="PANTHER" id="PTHR45712">
    <property type="entry name" value="AGAP008170-PA"/>
    <property type="match status" value="1"/>
</dbReference>
<evidence type="ECO:0000256" key="3">
    <source>
        <dbReference type="SAM" id="SignalP"/>
    </source>
</evidence>
<dbReference type="AlphaFoldDB" id="A0AAV0W1K7"/>
<keyword evidence="3" id="KW-0732">Signal</keyword>
<dbReference type="InterPro" id="IPR032675">
    <property type="entry name" value="LRR_dom_sf"/>
</dbReference>
<dbReference type="SMART" id="SM00369">
    <property type="entry name" value="LRR_TYP"/>
    <property type="match status" value="11"/>
</dbReference>
<dbReference type="SMART" id="SM00364">
    <property type="entry name" value="LRR_BAC"/>
    <property type="match status" value="6"/>
</dbReference>
<dbReference type="SUPFAM" id="SSF52058">
    <property type="entry name" value="L domain-like"/>
    <property type="match status" value="2"/>
</dbReference>
<gene>
    <name evidence="4" type="ORF">MEUPH1_LOCUS6174</name>
</gene>
<keyword evidence="2" id="KW-0677">Repeat</keyword>
<feature type="chain" id="PRO_5043908928" evidence="3">
    <location>
        <begin position="21"/>
        <end position="577"/>
    </location>
</feature>
<dbReference type="Proteomes" id="UP001160148">
    <property type="component" value="Unassembled WGS sequence"/>
</dbReference>
<accession>A0AAV0W1K7</accession>
<organism evidence="4 5">
    <name type="scientific">Macrosiphum euphorbiae</name>
    <name type="common">potato aphid</name>
    <dbReference type="NCBI Taxonomy" id="13131"/>
    <lineage>
        <taxon>Eukaryota</taxon>
        <taxon>Metazoa</taxon>
        <taxon>Ecdysozoa</taxon>
        <taxon>Arthropoda</taxon>
        <taxon>Hexapoda</taxon>
        <taxon>Insecta</taxon>
        <taxon>Pterygota</taxon>
        <taxon>Neoptera</taxon>
        <taxon>Paraneoptera</taxon>
        <taxon>Hemiptera</taxon>
        <taxon>Sternorrhyncha</taxon>
        <taxon>Aphidomorpha</taxon>
        <taxon>Aphidoidea</taxon>
        <taxon>Aphididae</taxon>
        <taxon>Macrosiphini</taxon>
        <taxon>Macrosiphum</taxon>
    </lineage>
</organism>
<comment type="caution">
    <text evidence="4">The sequence shown here is derived from an EMBL/GenBank/DDBJ whole genome shotgun (WGS) entry which is preliminary data.</text>
</comment>
<dbReference type="PROSITE" id="PS51450">
    <property type="entry name" value="LRR"/>
    <property type="match status" value="2"/>
</dbReference>